<feature type="signal peptide" evidence="1">
    <location>
        <begin position="1"/>
        <end position="18"/>
    </location>
</feature>
<protein>
    <recommendedName>
        <fullName evidence="2">C-type lectin domain-containing protein</fullName>
    </recommendedName>
</protein>
<evidence type="ECO:0000313" key="4">
    <source>
        <dbReference type="WBParaSite" id="MBELARI_LOCUS13711"/>
    </source>
</evidence>
<accession>A0AAF3EIB1</accession>
<dbReference type="InterPro" id="IPR050111">
    <property type="entry name" value="C-type_lectin/snaclec_domain"/>
</dbReference>
<name>A0AAF3EIB1_9BILA</name>
<dbReference type="Pfam" id="PF00059">
    <property type="entry name" value="Lectin_C"/>
    <property type="match status" value="1"/>
</dbReference>
<dbReference type="SMART" id="SM00034">
    <property type="entry name" value="CLECT"/>
    <property type="match status" value="1"/>
</dbReference>
<dbReference type="PROSITE" id="PS50041">
    <property type="entry name" value="C_TYPE_LECTIN_2"/>
    <property type="match status" value="1"/>
</dbReference>
<dbReference type="WBParaSite" id="MBELARI_LOCUS13711">
    <property type="protein sequence ID" value="MBELARI_LOCUS13711"/>
    <property type="gene ID" value="MBELARI_LOCUS13711"/>
</dbReference>
<evidence type="ECO:0000259" key="2">
    <source>
        <dbReference type="PROSITE" id="PS50041"/>
    </source>
</evidence>
<feature type="chain" id="PRO_5041962181" description="C-type lectin domain-containing protein" evidence="1">
    <location>
        <begin position="19"/>
        <end position="169"/>
    </location>
</feature>
<dbReference type="InterPro" id="IPR001304">
    <property type="entry name" value="C-type_lectin-like"/>
</dbReference>
<dbReference type="AlphaFoldDB" id="A0AAF3EIB1"/>
<keyword evidence="1" id="KW-0732">Signal</keyword>
<dbReference type="InterPro" id="IPR016187">
    <property type="entry name" value="CTDL_fold"/>
</dbReference>
<keyword evidence="3" id="KW-1185">Reference proteome</keyword>
<dbReference type="SUPFAM" id="SSF56436">
    <property type="entry name" value="C-type lectin-like"/>
    <property type="match status" value="1"/>
</dbReference>
<evidence type="ECO:0000313" key="3">
    <source>
        <dbReference type="Proteomes" id="UP000887575"/>
    </source>
</evidence>
<dbReference type="CDD" id="cd00037">
    <property type="entry name" value="CLECT"/>
    <property type="match status" value="1"/>
</dbReference>
<dbReference type="PANTHER" id="PTHR22803">
    <property type="entry name" value="MANNOSE, PHOSPHOLIPASE, LECTIN RECEPTOR RELATED"/>
    <property type="match status" value="1"/>
</dbReference>
<feature type="domain" description="C-type lectin" evidence="2">
    <location>
        <begin position="54"/>
        <end position="150"/>
    </location>
</feature>
<evidence type="ECO:0000256" key="1">
    <source>
        <dbReference type="SAM" id="SignalP"/>
    </source>
</evidence>
<reference evidence="4" key="1">
    <citation type="submission" date="2024-02" db="UniProtKB">
        <authorList>
            <consortium name="WormBaseParasite"/>
        </authorList>
    </citation>
    <scope>IDENTIFICATION</scope>
</reference>
<dbReference type="Gene3D" id="3.10.100.10">
    <property type="entry name" value="Mannose-Binding Protein A, subunit A"/>
    <property type="match status" value="1"/>
</dbReference>
<sequence>MAVSRFITILLLFHQISSSIQQSDQLDQFTSPNDRAEIPSRDGWLYFAKTASWYKAIDQEMEFDKAEEYCVEQMGHLVSIHSQEENDLVQKLAKTVHSHSLFSIGMKRNPNNENSLEWIDGSSVDFTNWIGGKPKLETHAMLWGGDGRWSVFFPWGLSVPFICKRSSEF</sequence>
<organism evidence="3 4">
    <name type="scientific">Mesorhabditis belari</name>
    <dbReference type="NCBI Taxonomy" id="2138241"/>
    <lineage>
        <taxon>Eukaryota</taxon>
        <taxon>Metazoa</taxon>
        <taxon>Ecdysozoa</taxon>
        <taxon>Nematoda</taxon>
        <taxon>Chromadorea</taxon>
        <taxon>Rhabditida</taxon>
        <taxon>Rhabditina</taxon>
        <taxon>Rhabditomorpha</taxon>
        <taxon>Rhabditoidea</taxon>
        <taxon>Rhabditidae</taxon>
        <taxon>Mesorhabditinae</taxon>
        <taxon>Mesorhabditis</taxon>
    </lineage>
</organism>
<proteinExistence type="predicted"/>
<dbReference type="Proteomes" id="UP000887575">
    <property type="component" value="Unassembled WGS sequence"/>
</dbReference>
<dbReference type="InterPro" id="IPR016186">
    <property type="entry name" value="C-type_lectin-like/link_sf"/>
</dbReference>